<protein>
    <submittedName>
        <fullName evidence="1">Glycosyl transferase family 17 protein</fullName>
    </submittedName>
</protein>
<sequence length="379" mass="43877">MLTRRSFRIASLLLASAVFWIFFRFLSEQEIYWIPQTALSLRQQSPLRSPDASPGATDSTSLLSDELEATRQRCASHGFKLFIPAGAARRKVYDLFMINSELDFLEIRLDTLYDHVDYFVIVESPLTFQGREKNLTIRDNWSKFERFHPKLIYHQLEFPADFAPRLTWDFEDLQRDSMLTQVFPKLSGQQAPNRGDVIIVADVDEIPRPETITTLRSCTFPRRLTLHSRFYYYSFQFLHAGPEWPHPQATFYQGPDETITPTHLRVGDGGSFFHRELFEKGGLKNASWHCSSCFATIEQLLNKMASFSHIWMNDAKFRDRDKIVESVRQGKDLWGRKTDKFVRVDGNADVPGLLGREEGKRFGYMVNRDGDGAGFTDYP</sequence>
<dbReference type="EMBL" id="JELW01000025">
    <property type="protein sequence ID" value="EXU98552.1"/>
    <property type="molecule type" value="Genomic_DNA"/>
</dbReference>
<organism evidence="1 2">
    <name type="scientific">Metarhizium robertsii</name>
    <dbReference type="NCBI Taxonomy" id="568076"/>
    <lineage>
        <taxon>Eukaryota</taxon>
        <taxon>Fungi</taxon>
        <taxon>Dikarya</taxon>
        <taxon>Ascomycota</taxon>
        <taxon>Pezizomycotina</taxon>
        <taxon>Sordariomycetes</taxon>
        <taxon>Hypocreomycetidae</taxon>
        <taxon>Hypocreales</taxon>
        <taxon>Clavicipitaceae</taxon>
        <taxon>Metarhizium</taxon>
    </lineage>
</organism>
<keyword evidence="1" id="KW-0808">Transferase</keyword>
<dbReference type="AlphaFoldDB" id="A0A014N0F8"/>
<dbReference type="PANTHER" id="PTHR12224:SF0">
    <property type="entry name" value="BETA-1,4-MANNOSYL-GLYCOPROTEIN 4-BETA-N-ACETYLGLUCOSAMINYLTRANSFERASE"/>
    <property type="match status" value="1"/>
</dbReference>
<evidence type="ECO:0000313" key="2">
    <source>
        <dbReference type="Proteomes" id="UP000030151"/>
    </source>
</evidence>
<dbReference type="InterPro" id="IPR006813">
    <property type="entry name" value="Glyco_trans_17"/>
</dbReference>
<gene>
    <name evidence="1" type="ORF">X797_008266</name>
</gene>
<dbReference type="GO" id="GO:0003830">
    <property type="term" value="F:beta-1,4-mannosylglycoprotein 4-beta-N-acetylglucosaminyltransferase activity"/>
    <property type="evidence" value="ECO:0007669"/>
    <property type="project" value="InterPro"/>
</dbReference>
<dbReference type="PANTHER" id="PTHR12224">
    <property type="entry name" value="BETA-1,4-MANNOSYL-GLYCOPROTEIN BETA-1,4-N-ACETYLGLUCOSAMINYL-TRANSFERASE"/>
    <property type="match status" value="1"/>
</dbReference>
<dbReference type="GO" id="GO:0016020">
    <property type="term" value="C:membrane"/>
    <property type="evidence" value="ECO:0007669"/>
    <property type="project" value="InterPro"/>
</dbReference>
<dbReference type="eggNOG" id="ENOG502QPVW">
    <property type="taxonomic scope" value="Eukaryota"/>
</dbReference>
<accession>A0A014N0F8</accession>
<comment type="caution">
    <text evidence="1">The sequence shown here is derived from an EMBL/GenBank/DDBJ whole genome shotgun (WGS) entry which is preliminary data.</text>
</comment>
<dbReference type="OrthoDB" id="6474464at2759"/>
<reference evidence="1 2" key="1">
    <citation type="submission" date="2014-02" db="EMBL/GenBank/DDBJ databases">
        <title>The genome sequence of the entomopathogenic fungus Metarhizium robertsii ARSEF 2575.</title>
        <authorList>
            <person name="Giuliano Garisto Donzelli B."/>
            <person name="Roe B.A."/>
            <person name="Macmil S.L."/>
            <person name="Krasnoff S.B."/>
            <person name="Gibson D.M."/>
        </authorList>
    </citation>
    <scope>NUCLEOTIDE SEQUENCE [LARGE SCALE GENOMIC DNA]</scope>
    <source>
        <strain evidence="1 2">ARSEF 2575</strain>
    </source>
</reference>
<dbReference type="Pfam" id="PF04724">
    <property type="entry name" value="Glyco_transf_17"/>
    <property type="match status" value="1"/>
</dbReference>
<dbReference type="Proteomes" id="UP000030151">
    <property type="component" value="Unassembled WGS sequence"/>
</dbReference>
<dbReference type="HOGENOM" id="CLU_038606_1_0_1"/>
<proteinExistence type="predicted"/>
<dbReference type="GO" id="GO:0006044">
    <property type="term" value="P:N-acetylglucosamine metabolic process"/>
    <property type="evidence" value="ECO:0007669"/>
    <property type="project" value="TreeGrafter"/>
</dbReference>
<name>A0A014N0F8_9HYPO</name>
<evidence type="ECO:0000313" key="1">
    <source>
        <dbReference type="EMBL" id="EXU98552.1"/>
    </source>
</evidence>